<sequence>MWINIGLLFFICPLISDGLNVTIATQSTTSRPSCGVLRCSENVSDGILASLTVYKLGKGDTTPASHWEQLASVMSQSPSNDRTPDGLDINGELSDKEGKLTLDLPKSQDCGSDEFLCMASIVREGKIMLIKSTVRNVGSSGSSEGHTAGNPGDHHAATRDLSHNSLAETRAGGIKEHVFTFSLWEKMERLEKRMDDFYSQKQSFEARIEDLKDTVKVTIGDKLQAIGNRLGDRLDMMENRLEDKLLGARSLAGPTTNNAEICQKFSSQIFSLTESLWAMEKNLTTNVEDAVSRAETATTLSASSVTQLGRKLDGWASSISNISDLTGSLVSSFDDFRKSCSKDEPVSVSEFFDVLDAGKKDWRLAFRGTAYTGVPIYPAYLYGTGIPSEVEAGCKQFNHSLPCANHYRNRDVIENWENIDEVLFAVFVKGQMVKNVVFNARGSNYINWFEANRVVSSSWTDLKTASHNYFSIIGHDRPSGHYRKFYISHKYNGCDRDLGWFTVSDMPNSLCPWERSVAIPEFLYAPGNTMAFWSSPSFGRADAIGVFVKYY</sequence>
<evidence type="ECO:0000256" key="1">
    <source>
        <dbReference type="SAM" id="Coils"/>
    </source>
</evidence>
<keyword evidence="1" id="KW-0175">Coiled coil</keyword>
<proteinExistence type="predicted"/>
<feature type="coiled-coil region" evidence="1">
    <location>
        <begin position="187"/>
        <end position="214"/>
    </location>
</feature>
<evidence type="ECO:0000313" key="4">
    <source>
        <dbReference type="EMBL" id="KAK3799614.1"/>
    </source>
</evidence>
<reference evidence="4" key="1">
    <citation type="journal article" date="2023" name="G3 (Bethesda)">
        <title>A reference genome for the long-term kleptoplast-retaining sea slug Elysia crispata morphotype clarki.</title>
        <authorList>
            <person name="Eastman K.E."/>
            <person name="Pendleton A.L."/>
            <person name="Shaikh M.A."/>
            <person name="Suttiyut T."/>
            <person name="Ogas R."/>
            <person name="Tomko P."/>
            <person name="Gavelis G."/>
            <person name="Widhalm J.R."/>
            <person name="Wisecaver J.H."/>
        </authorList>
    </citation>
    <scope>NUCLEOTIDE SEQUENCE</scope>
    <source>
        <strain evidence="4">ECLA1</strain>
    </source>
</reference>
<gene>
    <name evidence="4" type="ORF">RRG08_059660</name>
</gene>
<comment type="caution">
    <text evidence="4">The sequence shown here is derived from an EMBL/GenBank/DDBJ whole genome shotgun (WGS) entry which is preliminary data.</text>
</comment>
<keyword evidence="3" id="KW-0732">Signal</keyword>
<name>A0AAE1B4B2_9GAST</name>
<evidence type="ECO:0000256" key="2">
    <source>
        <dbReference type="SAM" id="MobiDB-lite"/>
    </source>
</evidence>
<feature type="signal peptide" evidence="3">
    <location>
        <begin position="1"/>
        <end position="18"/>
    </location>
</feature>
<keyword evidence="5" id="KW-1185">Reference proteome</keyword>
<accession>A0AAE1B4B2</accession>
<feature type="region of interest" description="Disordered" evidence="2">
    <location>
        <begin position="138"/>
        <end position="158"/>
    </location>
</feature>
<dbReference type="EMBL" id="JAWDGP010000547">
    <property type="protein sequence ID" value="KAK3799614.1"/>
    <property type="molecule type" value="Genomic_DNA"/>
</dbReference>
<organism evidence="4 5">
    <name type="scientific">Elysia crispata</name>
    <name type="common">lettuce slug</name>
    <dbReference type="NCBI Taxonomy" id="231223"/>
    <lineage>
        <taxon>Eukaryota</taxon>
        <taxon>Metazoa</taxon>
        <taxon>Spiralia</taxon>
        <taxon>Lophotrochozoa</taxon>
        <taxon>Mollusca</taxon>
        <taxon>Gastropoda</taxon>
        <taxon>Heterobranchia</taxon>
        <taxon>Euthyneura</taxon>
        <taxon>Panpulmonata</taxon>
        <taxon>Sacoglossa</taxon>
        <taxon>Placobranchoidea</taxon>
        <taxon>Plakobranchidae</taxon>
        <taxon>Elysia</taxon>
    </lineage>
</organism>
<evidence type="ECO:0000313" key="5">
    <source>
        <dbReference type="Proteomes" id="UP001283361"/>
    </source>
</evidence>
<feature type="chain" id="PRO_5042258926" evidence="3">
    <location>
        <begin position="19"/>
        <end position="551"/>
    </location>
</feature>
<dbReference type="Proteomes" id="UP001283361">
    <property type="component" value="Unassembled WGS sequence"/>
</dbReference>
<protein>
    <submittedName>
        <fullName evidence="4">Uncharacterized protein</fullName>
    </submittedName>
</protein>
<dbReference type="AlphaFoldDB" id="A0AAE1B4B2"/>
<evidence type="ECO:0000256" key="3">
    <source>
        <dbReference type="SAM" id="SignalP"/>
    </source>
</evidence>